<protein>
    <submittedName>
        <fullName evidence="2">Uncharacterized protein</fullName>
    </submittedName>
</protein>
<accession>A0A2Z5R1P9</accession>
<evidence type="ECO:0000256" key="1">
    <source>
        <dbReference type="SAM" id="MobiDB-lite"/>
    </source>
</evidence>
<name>A0A2Z5R1P9_9MICC</name>
<dbReference type="Proteomes" id="UP000250241">
    <property type="component" value="Chromosome"/>
</dbReference>
<dbReference type="AlphaFoldDB" id="A0A2Z5R1P9"/>
<evidence type="ECO:0000313" key="2">
    <source>
        <dbReference type="EMBL" id="BAV88618.1"/>
    </source>
</evidence>
<proteinExistence type="predicted"/>
<keyword evidence="3" id="KW-1185">Reference proteome</keyword>
<reference evidence="2 3" key="1">
    <citation type="submission" date="2016-10" db="EMBL/GenBank/DDBJ databases">
        <title>Genome sequence of Rothia aeria strain JCM11412.</title>
        <authorList>
            <person name="Nambu T."/>
        </authorList>
    </citation>
    <scope>NUCLEOTIDE SEQUENCE [LARGE SCALE GENOMIC DNA]</scope>
    <source>
        <strain evidence="2 3">JCM 11412</strain>
    </source>
</reference>
<evidence type="ECO:0000313" key="3">
    <source>
        <dbReference type="Proteomes" id="UP000250241"/>
    </source>
</evidence>
<organism evidence="2 3">
    <name type="scientific">Rothia aeria</name>
    <dbReference type="NCBI Taxonomy" id="172042"/>
    <lineage>
        <taxon>Bacteria</taxon>
        <taxon>Bacillati</taxon>
        <taxon>Actinomycetota</taxon>
        <taxon>Actinomycetes</taxon>
        <taxon>Micrococcales</taxon>
        <taxon>Micrococcaceae</taxon>
        <taxon>Rothia</taxon>
    </lineage>
</organism>
<feature type="compositionally biased region" description="Polar residues" evidence="1">
    <location>
        <begin position="11"/>
        <end position="20"/>
    </location>
</feature>
<dbReference type="EMBL" id="AP017895">
    <property type="protein sequence ID" value="BAV88618.1"/>
    <property type="molecule type" value="Genomic_DNA"/>
</dbReference>
<dbReference type="KEGG" id="raj:RA11412_2319"/>
<sequence length="49" mass="5212">MANTKAAMSAATITKVQPSGPNRRLRPARFGCAEAEAVTIPSQYGLKIH</sequence>
<feature type="region of interest" description="Disordered" evidence="1">
    <location>
        <begin position="1"/>
        <end position="24"/>
    </location>
</feature>
<gene>
    <name evidence="2" type="ORF">RA11412_2319</name>
</gene>